<name>A0A011M2R9_9PROT</name>
<gene>
    <name evidence="3" type="ORF">AW08_03894</name>
</gene>
<sequence length="239" mass="26007">MQHLADHRGGWESDKAPLFDPMFQTALISARVGRWPADAVDIIRFMLGRRLDFDPGTRTVYSNFGHCVLGRVIEQVANKPYLDFVRDDLLGPGNNTSVRLARSLPRDRHPREPVYSSPGLPVANVVDRSQPPGPLCDGGFHIEAMDSHGGLIFSASDLVRFALRFKFDGRPNTGDAAPISHTGSLPGTTAVLRWHSGGIVFAAAFNKRHWKATAEGPMPEGDEIGGMLEAAADSVTGWP</sequence>
<evidence type="ECO:0000259" key="2">
    <source>
        <dbReference type="Pfam" id="PF00144"/>
    </source>
</evidence>
<reference evidence="3" key="1">
    <citation type="submission" date="2014-02" db="EMBL/GenBank/DDBJ databases">
        <title>Expanding our view of genomic diversity in Candidatus Accumulibacter clades.</title>
        <authorList>
            <person name="Skennerton C.T."/>
            <person name="Barr J.J."/>
            <person name="Slater F.R."/>
            <person name="Bond P.L."/>
            <person name="Tyson G.W."/>
        </authorList>
    </citation>
    <scope>NUCLEOTIDE SEQUENCE [LARGE SCALE GENOMIC DNA]</scope>
</reference>
<comment type="caution">
    <text evidence="3">The sequence shown here is derived from an EMBL/GenBank/DDBJ whole genome shotgun (WGS) entry which is preliminary data.</text>
</comment>
<dbReference type="Pfam" id="PF00144">
    <property type="entry name" value="Beta-lactamase"/>
    <property type="match status" value="1"/>
</dbReference>
<dbReference type="PATRIC" id="fig|1454001.3.peg.3929"/>
<dbReference type="InterPro" id="IPR001466">
    <property type="entry name" value="Beta-lactam-related"/>
</dbReference>
<dbReference type="InterPro" id="IPR050789">
    <property type="entry name" value="Diverse_Enzym_Activities"/>
</dbReference>
<proteinExistence type="predicted"/>
<feature type="domain" description="Beta-lactamase-related" evidence="2">
    <location>
        <begin position="2"/>
        <end position="164"/>
    </location>
</feature>
<evidence type="ECO:0000313" key="3">
    <source>
        <dbReference type="EMBL" id="EXI63853.1"/>
    </source>
</evidence>
<evidence type="ECO:0000256" key="1">
    <source>
        <dbReference type="SAM" id="MobiDB-lite"/>
    </source>
</evidence>
<protein>
    <submittedName>
        <fullName evidence="3">Beta-lactamase</fullName>
    </submittedName>
</protein>
<organism evidence="3 4">
    <name type="scientific">Candidatus Accumulibacter adjunctus</name>
    <dbReference type="NCBI Taxonomy" id="1454001"/>
    <lineage>
        <taxon>Bacteria</taxon>
        <taxon>Pseudomonadati</taxon>
        <taxon>Pseudomonadota</taxon>
        <taxon>Betaproteobacteria</taxon>
        <taxon>Candidatus Accumulibacter</taxon>
    </lineage>
</organism>
<dbReference type="SUPFAM" id="SSF56601">
    <property type="entry name" value="beta-lactamase/transpeptidase-like"/>
    <property type="match status" value="1"/>
</dbReference>
<dbReference type="EMBL" id="JFAX01000047">
    <property type="protein sequence ID" value="EXI63853.1"/>
    <property type="molecule type" value="Genomic_DNA"/>
</dbReference>
<keyword evidence="4" id="KW-1185">Reference proteome</keyword>
<dbReference type="InterPro" id="IPR012338">
    <property type="entry name" value="Beta-lactam/transpept-like"/>
</dbReference>
<dbReference type="STRING" id="1454001.AW08_03894"/>
<evidence type="ECO:0000313" key="4">
    <source>
        <dbReference type="Proteomes" id="UP000020218"/>
    </source>
</evidence>
<dbReference type="PANTHER" id="PTHR43283">
    <property type="entry name" value="BETA-LACTAMASE-RELATED"/>
    <property type="match status" value="1"/>
</dbReference>
<dbReference type="Gene3D" id="3.40.710.10">
    <property type="entry name" value="DD-peptidase/beta-lactamase superfamily"/>
    <property type="match status" value="1"/>
</dbReference>
<dbReference type="AlphaFoldDB" id="A0A011M2R9"/>
<feature type="region of interest" description="Disordered" evidence="1">
    <location>
        <begin position="103"/>
        <end position="123"/>
    </location>
</feature>
<accession>A0A011M2R9</accession>
<dbReference type="PANTHER" id="PTHR43283:SF3">
    <property type="entry name" value="BETA-LACTAMASE FAMILY PROTEIN (AFU_ORTHOLOGUE AFUA_5G07500)"/>
    <property type="match status" value="1"/>
</dbReference>
<dbReference type="Proteomes" id="UP000020218">
    <property type="component" value="Unassembled WGS sequence"/>
</dbReference>